<feature type="non-terminal residue" evidence="2">
    <location>
        <position position="1"/>
    </location>
</feature>
<sequence length="208" mass="22943">LSLSLSPEWDTQEDEQQEEAGERAEEMASEVPIFPMLEPQHYSDYGFDPQMDYFQVLHEARKHGKREARPLDAFRFKLQKPISKDDPRRGAKSKKRGRWLRNALLFWKRKGTAAPCSSTSCLYSPYASPYRVGWSPVYTTESGGGGAGSWTLGRRSGGGGAGWSGHVAEAGEVKVPYLCLRELAAMDAPPPPSAAARPSPALPVYLVT</sequence>
<dbReference type="AlphaFoldDB" id="A0A1D1YTQ7"/>
<reference evidence="2" key="1">
    <citation type="submission" date="2015-07" db="EMBL/GenBank/DDBJ databases">
        <title>Transcriptome Assembly of Anthurium amnicola.</title>
        <authorList>
            <person name="Suzuki J."/>
        </authorList>
    </citation>
    <scope>NUCLEOTIDE SEQUENCE</scope>
</reference>
<organism evidence="2">
    <name type="scientific">Anthurium amnicola</name>
    <dbReference type="NCBI Taxonomy" id="1678845"/>
    <lineage>
        <taxon>Eukaryota</taxon>
        <taxon>Viridiplantae</taxon>
        <taxon>Streptophyta</taxon>
        <taxon>Embryophyta</taxon>
        <taxon>Tracheophyta</taxon>
        <taxon>Spermatophyta</taxon>
        <taxon>Magnoliopsida</taxon>
        <taxon>Liliopsida</taxon>
        <taxon>Araceae</taxon>
        <taxon>Pothoideae</taxon>
        <taxon>Potheae</taxon>
        <taxon>Anthurium</taxon>
    </lineage>
</organism>
<feature type="region of interest" description="Disordered" evidence="1">
    <location>
        <begin position="1"/>
        <end position="27"/>
    </location>
</feature>
<feature type="compositionally biased region" description="Acidic residues" evidence="1">
    <location>
        <begin position="10"/>
        <end position="19"/>
    </location>
</feature>
<evidence type="ECO:0000256" key="1">
    <source>
        <dbReference type="SAM" id="MobiDB-lite"/>
    </source>
</evidence>
<dbReference type="PANTHER" id="PTHR35488:SF2">
    <property type="entry name" value="OS05G0358900 PROTEIN"/>
    <property type="match status" value="1"/>
</dbReference>
<accession>A0A1D1YTQ7</accession>
<gene>
    <name evidence="2" type="ORF">g.11568</name>
</gene>
<dbReference type="EMBL" id="GDJX01009932">
    <property type="protein sequence ID" value="JAT58004.1"/>
    <property type="molecule type" value="Transcribed_RNA"/>
</dbReference>
<proteinExistence type="predicted"/>
<dbReference type="PANTHER" id="PTHR35488">
    <property type="entry name" value="OS05G0358900 PROTEIN-RELATED"/>
    <property type="match status" value="1"/>
</dbReference>
<evidence type="ECO:0000313" key="2">
    <source>
        <dbReference type="EMBL" id="JAT58004.1"/>
    </source>
</evidence>
<name>A0A1D1YTQ7_9ARAE</name>
<protein>
    <submittedName>
        <fullName evidence="2">Uncharacterized protein</fullName>
    </submittedName>
</protein>